<name>A0ABX1QCP3_9RHOO</name>
<feature type="domain" description="Flagellar Assembly Protein A N-terminal region" evidence="1">
    <location>
        <begin position="142"/>
        <end position="310"/>
    </location>
</feature>
<evidence type="ECO:0000313" key="2">
    <source>
        <dbReference type="EMBL" id="NMG75290.1"/>
    </source>
</evidence>
<accession>A0ABX1QCP3</accession>
<evidence type="ECO:0000313" key="3">
    <source>
        <dbReference type="Proteomes" id="UP000648984"/>
    </source>
</evidence>
<keyword evidence="3" id="KW-1185">Reference proteome</keyword>
<comment type="caution">
    <text evidence="2">The sequence shown here is derived from an EMBL/GenBank/DDBJ whole genome shotgun (WGS) entry which is preliminary data.</text>
</comment>
<dbReference type="Pfam" id="PF20250">
    <property type="entry name" value="FapA_N"/>
    <property type="match status" value="1"/>
</dbReference>
<reference evidence="2 3" key="1">
    <citation type="submission" date="2019-12" db="EMBL/GenBank/DDBJ databases">
        <title>Comparative genomics gives insights into the taxonomy of the Azoarcus-Aromatoleum group and reveals separate origins of nif in the plant-associated Azoarcus and non-plant-associated Aromatoleum sub-groups.</title>
        <authorList>
            <person name="Lafos M."/>
            <person name="Maluk M."/>
            <person name="Batista M."/>
            <person name="Junghare M."/>
            <person name="Carmona M."/>
            <person name="Faoro H."/>
            <person name="Cruz L.M."/>
            <person name="Battistoni F."/>
            <person name="De Souza E."/>
            <person name="Pedrosa F."/>
            <person name="Chen W.-M."/>
            <person name="Poole P.S."/>
            <person name="Dixon R.A."/>
            <person name="James E.K."/>
        </authorList>
    </citation>
    <scope>NUCLEOTIDE SEQUENCE [LARGE SCALE GENOMIC DNA]</scope>
    <source>
        <strain evidence="2 3">22Lin</strain>
    </source>
</reference>
<dbReference type="Proteomes" id="UP000648984">
    <property type="component" value="Unassembled WGS sequence"/>
</dbReference>
<sequence>MVVADAEFQQEGAEPLPRFIIKDESGVWVDLNCFRASSDFSEWVDRLFVRGAYFRELDYPVFLRLAYDFEPGVVADEIGACEAAGRPSRLRFARGISHILPLRSVLYRGLKISGGRAEYLFEPVSLEFSVEQQSAEANETGDQRSARTEAVVVAQKTRLDFDEFIAQMWLKGLRYGVDEAVVRKAIGEDHVGRETIAAAKAPSAGRDAGVEELSDGLRRDDAPGLLPDGRINLARFRNRFPQIRAGVKLLRKTPLVLGNLGRELNGRPLAPALPKDLDFAALAGSGTRIENTPQGEYLVATIDGFLDIDNDSSKMSVTEKIINRGGVSLRTTGDIVLMGDEYEEHGEIQEGRVVEGLNITTFADVFGKVVSKGGVVVLKKNLSGGAVVNHGGQVMIEGRASGATILAPGGEVTVRHAENSLIVGRRVVISERAVGCDILADELEIALAEASVLGAAALSIAEVRAHGSAETLVSILLPPDGEQHELLAAARAQLEGLQAADDEAKQLIDSLRGRPGVENYLTIAGKVRRQELTLSVEQKVAFQKLRDSVAPVLKALAQISEQGKARASHRETLQAAIAGVEAERRTANEAVKCSIGEISGEVIVRTHPAAPDAKLPASLAPNELKAFLRAMPPGCRPLFAGSKGCFEWRLVDDAKVTS</sequence>
<dbReference type="EMBL" id="WTVQ01000016">
    <property type="protein sequence ID" value="NMG75290.1"/>
    <property type="molecule type" value="Genomic_DNA"/>
</dbReference>
<proteinExistence type="predicted"/>
<evidence type="ECO:0000259" key="1">
    <source>
        <dbReference type="Pfam" id="PF20250"/>
    </source>
</evidence>
<organism evidence="2 3">
    <name type="scientific">Aromatoleum diolicum</name>
    <dbReference type="NCBI Taxonomy" id="75796"/>
    <lineage>
        <taxon>Bacteria</taxon>
        <taxon>Pseudomonadati</taxon>
        <taxon>Pseudomonadota</taxon>
        <taxon>Betaproteobacteria</taxon>
        <taxon>Rhodocyclales</taxon>
        <taxon>Rhodocyclaceae</taxon>
        <taxon>Aromatoleum</taxon>
    </lineage>
</organism>
<gene>
    <name evidence="2" type="ORF">GPA25_11040</name>
</gene>
<protein>
    <submittedName>
        <fullName evidence="2">DUF342 domain-containing protein</fullName>
    </submittedName>
</protein>
<dbReference type="InterPro" id="IPR046866">
    <property type="entry name" value="FapA_N"/>
</dbReference>